<feature type="compositionally biased region" description="Basic residues" evidence="1">
    <location>
        <begin position="197"/>
        <end position="209"/>
    </location>
</feature>
<keyword evidence="3" id="KW-1185">Reference proteome</keyword>
<evidence type="ECO:0000256" key="1">
    <source>
        <dbReference type="SAM" id="MobiDB-lite"/>
    </source>
</evidence>
<feature type="compositionally biased region" description="Basic and acidic residues" evidence="1">
    <location>
        <begin position="225"/>
        <end position="235"/>
    </location>
</feature>
<sequence length="443" mass="51565">MALTYVVCVGRNDVRLLRTQLPVNIGVEQNHRPPSPEAAQHLLHHPRTPYSLATGNIIVPIPNIPTSHTALPAAVMDEDNTKPWKKTEDIPKRFDELPPEPGWVPVADVIRTSREDEARQEAKKEKFKIKPPVDSDSEPSESDANQGNRGREERTPAHKEEKRSHTPPKTVDNTSMPPSVDDVTQAMVEWALSPNHYPRRKPKPAHHTQIKPPARMPSPSPLLQDKTRAAKERPIGKLPTVPPEEFIKFVSPQELQLDVPRSPSTHKPHNPPGAVRRSPQQPASNHREQRLPYDEPSPDYDDDYKKYYSRYDKQYYREGRPDEDFYNHDRYSYEDRGAADPYRYNSARDGYQEHQQYPSHQGHGYDYSDNEYREPQYSYEAQRSPYQQPEYSYEAQGSPYQQPEYSYEVQRSPYQQPSPYYRSEPQQYSREYQQPRSSYDVLY</sequence>
<evidence type="ECO:0000313" key="3">
    <source>
        <dbReference type="Proteomes" id="UP000324222"/>
    </source>
</evidence>
<feature type="compositionally biased region" description="Basic and acidic residues" evidence="1">
    <location>
        <begin position="303"/>
        <end position="338"/>
    </location>
</feature>
<feature type="region of interest" description="Disordered" evidence="1">
    <location>
        <begin position="80"/>
        <end position="443"/>
    </location>
</feature>
<protein>
    <submittedName>
        <fullName evidence="2">Uncharacterized protein</fullName>
    </submittedName>
</protein>
<dbReference type="EMBL" id="VSRR010000682">
    <property type="protein sequence ID" value="MPC18460.1"/>
    <property type="molecule type" value="Genomic_DNA"/>
</dbReference>
<dbReference type="AlphaFoldDB" id="A0A5B7DAU9"/>
<organism evidence="2 3">
    <name type="scientific">Portunus trituberculatus</name>
    <name type="common">Swimming crab</name>
    <name type="synonym">Neptunus trituberculatus</name>
    <dbReference type="NCBI Taxonomy" id="210409"/>
    <lineage>
        <taxon>Eukaryota</taxon>
        <taxon>Metazoa</taxon>
        <taxon>Ecdysozoa</taxon>
        <taxon>Arthropoda</taxon>
        <taxon>Crustacea</taxon>
        <taxon>Multicrustacea</taxon>
        <taxon>Malacostraca</taxon>
        <taxon>Eumalacostraca</taxon>
        <taxon>Eucarida</taxon>
        <taxon>Decapoda</taxon>
        <taxon>Pleocyemata</taxon>
        <taxon>Brachyura</taxon>
        <taxon>Eubrachyura</taxon>
        <taxon>Portunoidea</taxon>
        <taxon>Portunidae</taxon>
        <taxon>Portuninae</taxon>
        <taxon>Portunus</taxon>
    </lineage>
</organism>
<feature type="compositionally biased region" description="Polar residues" evidence="1">
    <location>
        <begin position="412"/>
        <end position="437"/>
    </location>
</feature>
<name>A0A5B7DAU9_PORTR</name>
<evidence type="ECO:0000313" key="2">
    <source>
        <dbReference type="EMBL" id="MPC18460.1"/>
    </source>
</evidence>
<reference evidence="2 3" key="1">
    <citation type="submission" date="2019-05" db="EMBL/GenBank/DDBJ databases">
        <title>Another draft genome of Portunus trituberculatus and its Hox gene families provides insights of decapod evolution.</title>
        <authorList>
            <person name="Jeong J.-H."/>
            <person name="Song I."/>
            <person name="Kim S."/>
            <person name="Choi T."/>
            <person name="Kim D."/>
            <person name="Ryu S."/>
            <person name="Kim W."/>
        </authorList>
    </citation>
    <scope>NUCLEOTIDE SEQUENCE [LARGE SCALE GENOMIC DNA]</scope>
    <source>
        <tissue evidence="2">Muscle</tissue>
    </source>
</reference>
<feature type="compositionally biased region" description="Polar residues" evidence="1">
    <location>
        <begin position="379"/>
        <end position="390"/>
    </location>
</feature>
<accession>A0A5B7DAU9</accession>
<comment type="caution">
    <text evidence="2">The sequence shown here is derived from an EMBL/GenBank/DDBJ whole genome shotgun (WGS) entry which is preliminary data.</text>
</comment>
<feature type="compositionally biased region" description="Basic and acidic residues" evidence="1">
    <location>
        <begin position="111"/>
        <end position="124"/>
    </location>
</feature>
<feature type="compositionally biased region" description="Basic and acidic residues" evidence="1">
    <location>
        <begin position="80"/>
        <end position="96"/>
    </location>
</feature>
<gene>
    <name evidence="2" type="ORF">E2C01_011345</name>
</gene>
<feature type="compositionally biased region" description="Basic and acidic residues" evidence="1">
    <location>
        <begin position="149"/>
        <end position="164"/>
    </location>
</feature>
<proteinExistence type="predicted"/>
<dbReference type="Proteomes" id="UP000324222">
    <property type="component" value="Unassembled WGS sequence"/>
</dbReference>